<feature type="transmembrane region" description="Helical" evidence="2">
    <location>
        <begin position="108"/>
        <end position="127"/>
    </location>
</feature>
<name>A0A8H3G126_9LECA</name>
<proteinExistence type="predicted"/>
<feature type="region of interest" description="Disordered" evidence="1">
    <location>
        <begin position="74"/>
        <end position="97"/>
    </location>
</feature>
<gene>
    <name evidence="3" type="ORF">GOMPHAMPRED_005851</name>
</gene>
<keyword evidence="2" id="KW-1133">Transmembrane helix</keyword>
<keyword evidence="4" id="KW-1185">Reference proteome</keyword>
<feature type="compositionally biased region" description="Polar residues" evidence="1">
    <location>
        <begin position="327"/>
        <end position="370"/>
    </location>
</feature>
<comment type="caution">
    <text evidence="3">The sequence shown here is derived from an EMBL/GenBank/DDBJ whole genome shotgun (WGS) entry which is preliminary data.</text>
</comment>
<feature type="region of interest" description="Disordered" evidence="1">
    <location>
        <begin position="237"/>
        <end position="405"/>
    </location>
</feature>
<feature type="compositionally biased region" description="Basic and acidic residues" evidence="1">
    <location>
        <begin position="187"/>
        <end position="198"/>
    </location>
</feature>
<feature type="region of interest" description="Disordered" evidence="1">
    <location>
        <begin position="137"/>
        <end position="163"/>
    </location>
</feature>
<evidence type="ECO:0000256" key="1">
    <source>
        <dbReference type="SAM" id="MobiDB-lite"/>
    </source>
</evidence>
<keyword evidence="2" id="KW-0812">Transmembrane</keyword>
<dbReference type="AlphaFoldDB" id="A0A8H3G126"/>
<feature type="compositionally biased region" description="Low complexity" evidence="1">
    <location>
        <begin position="303"/>
        <end position="313"/>
    </location>
</feature>
<sequence length="499" mass="54200">MARLMALHGDPAVLPREQVPGGPTTTLILANTLTAILPTFDTSSVPPTLVTATSQPLITDPTASSQTILQTISVTSSSNTGTPPTASSTSTAAASGGSSISGTTLAEIIAPIAFVVILVPIIYMLWVRHRTRNMNKLESEPRHSPSPSKEPKFSSAPPMKRRSFKPSFLPPLFLHERGQAKETSLSDEVRVSMESAQRKESVNLFDRNNDFRGKESSYGVYSLRRSLEDKGRTDSIGLFDLSRSNDRSSPSQPIQRGPSPTLPSPKVPLFDRPPSEAWPLPASKLPDPPALYDSHLNTKKSLPTYTSPSNSTPPNMPLPNPPRSRQENPTHSFASSNVLPQSPTHQYKSSTSSQPNSGYNNLFGSNSNPQYLPGSAGDHSETNHLLNPSTSSQHQNMASLDSPSSVYNTPAVATFSPLSLDEHRGRQRDSDLVSELSYRSPSSDRDRRRTSADAISVVSAISHRRRRSDRDADALSMISALSPDSEDPPRIPIEHYPLT</sequence>
<organism evidence="3 4">
    <name type="scientific">Gomphillus americanus</name>
    <dbReference type="NCBI Taxonomy" id="1940652"/>
    <lineage>
        <taxon>Eukaryota</taxon>
        <taxon>Fungi</taxon>
        <taxon>Dikarya</taxon>
        <taxon>Ascomycota</taxon>
        <taxon>Pezizomycotina</taxon>
        <taxon>Lecanoromycetes</taxon>
        <taxon>OSLEUM clade</taxon>
        <taxon>Ostropomycetidae</taxon>
        <taxon>Ostropales</taxon>
        <taxon>Graphidaceae</taxon>
        <taxon>Gomphilloideae</taxon>
        <taxon>Gomphillus</taxon>
    </lineage>
</organism>
<evidence type="ECO:0000313" key="3">
    <source>
        <dbReference type="EMBL" id="CAF9931228.1"/>
    </source>
</evidence>
<feature type="compositionally biased region" description="Basic and acidic residues" evidence="1">
    <location>
        <begin position="442"/>
        <end position="451"/>
    </location>
</feature>
<keyword evidence="2" id="KW-0472">Membrane</keyword>
<evidence type="ECO:0000313" key="4">
    <source>
        <dbReference type="Proteomes" id="UP000664169"/>
    </source>
</evidence>
<feature type="compositionally biased region" description="Basic and acidic residues" evidence="1">
    <location>
        <begin position="420"/>
        <end position="431"/>
    </location>
</feature>
<feature type="compositionally biased region" description="Low complexity" evidence="1">
    <location>
        <begin position="452"/>
        <end position="461"/>
    </location>
</feature>
<feature type="region of interest" description="Disordered" evidence="1">
    <location>
        <begin position="418"/>
        <end position="499"/>
    </location>
</feature>
<feature type="compositionally biased region" description="Polar residues" evidence="1">
    <location>
        <begin position="383"/>
        <end position="405"/>
    </location>
</feature>
<accession>A0A8H3G126</accession>
<dbReference type="Proteomes" id="UP000664169">
    <property type="component" value="Unassembled WGS sequence"/>
</dbReference>
<reference evidence="3" key="1">
    <citation type="submission" date="2021-03" db="EMBL/GenBank/DDBJ databases">
        <authorList>
            <person name="Tagirdzhanova G."/>
        </authorList>
    </citation>
    <scope>NUCLEOTIDE SEQUENCE</scope>
</reference>
<feature type="region of interest" description="Disordered" evidence="1">
    <location>
        <begin position="175"/>
        <end position="198"/>
    </location>
</feature>
<evidence type="ECO:0000256" key="2">
    <source>
        <dbReference type="SAM" id="Phobius"/>
    </source>
</evidence>
<protein>
    <submittedName>
        <fullName evidence="3">Uncharacterized protein</fullName>
    </submittedName>
</protein>
<dbReference type="OrthoDB" id="5419185at2759"/>
<dbReference type="EMBL" id="CAJPDQ010000038">
    <property type="protein sequence ID" value="CAF9931228.1"/>
    <property type="molecule type" value="Genomic_DNA"/>
</dbReference>